<sequence>MDTTADSQQPTTENAISELFSTIIKSDIEDKTFPLTVTSDTCGKHEIKLVFNGLREYSESDDSELVKTIKSYGILDDTDIIFKNGYMFTKGGSFSLDDDMNRDFTYKWEYIKKRDNITKTNLNDNQTISFLLQLPDKEYKELPPFNYETYMANDNVSDEGDNDDENDYDMLLYKTFIDNQMSVDNLGLVYENEIVLKCSYANILYSYPNFNSNIVFTIHADDEIAGFTMKELALKAMQRYHLLYYLFKNYNMKSGEIIADNTSEFERCFRPTLWDSEWSDNGLLNLMYHKNTDQWEFVCCDYI</sequence>
<protein>
    <submittedName>
        <fullName evidence="1">Uncharacterized protein</fullName>
    </submittedName>
</protein>
<organism evidence="1 2">
    <name type="scientific">Fadolivirus FV1/VV64</name>
    <dbReference type="NCBI Taxonomy" id="3070911"/>
    <lineage>
        <taxon>Viruses</taxon>
        <taxon>Varidnaviria</taxon>
        <taxon>Bamfordvirae</taxon>
        <taxon>Nucleocytoviricota</taxon>
        <taxon>Megaviricetes</taxon>
        <taxon>Imitervirales</taxon>
        <taxon>Mimiviridae</taxon>
        <taxon>Klosneuvirinae</taxon>
        <taxon>Fadolivirus</taxon>
        <taxon>Fadolivirus algeromassiliense</taxon>
    </lineage>
</organism>
<name>A0A7D3QVN4_9VIRU</name>
<evidence type="ECO:0000313" key="1">
    <source>
        <dbReference type="EMBL" id="QKF93719.1"/>
    </source>
</evidence>
<dbReference type="EMBL" id="MT418680">
    <property type="protein sequence ID" value="QKF93719.1"/>
    <property type="molecule type" value="Genomic_DNA"/>
</dbReference>
<gene>
    <name evidence="1" type="ORF">Fadolivirus_1_261</name>
</gene>
<keyword evidence="2" id="KW-1185">Reference proteome</keyword>
<evidence type="ECO:0000313" key="2">
    <source>
        <dbReference type="Proteomes" id="UP001162001"/>
    </source>
</evidence>
<reference evidence="1 2" key="1">
    <citation type="submission" date="2020-04" db="EMBL/GenBank/DDBJ databases">
        <title>Advantages and limits of metagenomic assembly and binning of a giant virus.</title>
        <authorList>
            <person name="Schulz F."/>
            <person name="Andreani J."/>
            <person name="Francis R."/>
            <person name="Boudjemaa H."/>
            <person name="Bou Khalil J.Y."/>
            <person name="Lee J."/>
            <person name="La Scola B."/>
            <person name="Woyke T."/>
        </authorList>
    </citation>
    <scope>NUCLEOTIDE SEQUENCE [LARGE SCALE GENOMIC DNA]</scope>
    <source>
        <strain evidence="1 2">FV1/VV64</strain>
    </source>
</reference>
<accession>A0A7D3QVN4</accession>
<dbReference type="Proteomes" id="UP001162001">
    <property type="component" value="Segment"/>
</dbReference>
<proteinExistence type="predicted"/>